<keyword evidence="3" id="KW-0945">Host-virus interaction</keyword>
<keyword evidence="12" id="KW-0732">Signal</keyword>
<keyword evidence="1" id="KW-0244">Early protein</keyword>
<feature type="chain" id="PRO_5045024513" description="Soluble interferon alpha/beta receptor OPG204" evidence="12">
    <location>
        <begin position="26"/>
        <end position="503"/>
    </location>
</feature>
<evidence type="ECO:0000256" key="3">
    <source>
        <dbReference type="ARBA" id="ARBA00022830"/>
    </source>
</evidence>
<dbReference type="InterPro" id="IPR035897">
    <property type="entry name" value="Toll_tir_struct_dom_sf"/>
</dbReference>
<reference evidence="15 16" key="1">
    <citation type="submission" date="2025-05" db="UniProtKB">
        <authorList>
            <consortium name="RefSeq"/>
        </authorList>
    </citation>
    <scope>IDENTIFICATION</scope>
    <source>
        <tissue evidence="15 16">Thorax and Abdomen</tissue>
    </source>
</reference>
<evidence type="ECO:0000256" key="9">
    <source>
        <dbReference type="ARBA" id="ARBA00041012"/>
    </source>
</evidence>
<evidence type="ECO:0000256" key="6">
    <source>
        <dbReference type="ARBA" id="ARBA00023258"/>
    </source>
</evidence>
<feature type="transmembrane region" description="Helical" evidence="11">
    <location>
        <begin position="271"/>
        <end position="294"/>
    </location>
</feature>
<feature type="domain" description="Ig-like" evidence="13">
    <location>
        <begin position="46"/>
        <end position="139"/>
    </location>
</feature>
<comment type="function">
    <text evidence="10">Counteracts the antiviral effects of host IFN-alpha/beta and key IFN-inducible proteins involved in viral RNA degradation suxh as host OAS1. Acts as a soluble IFN-alpha receptor and thus inhibits the interaction between host IFN-alpha and its receptor.</text>
</comment>
<evidence type="ECO:0000256" key="4">
    <source>
        <dbReference type="ARBA" id="ARBA00023157"/>
    </source>
</evidence>
<evidence type="ECO:0000256" key="1">
    <source>
        <dbReference type="ARBA" id="ARBA00022518"/>
    </source>
</evidence>
<evidence type="ECO:0000313" key="16">
    <source>
        <dbReference type="RefSeq" id="XP_046596343.1"/>
    </source>
</evidence>
<keyword evidence="11" id="KW-1133">Transmembrane helix</keyword>
<evidence type="ECO:0000313" key="14">
    <source>
        <dbReference type="Proteomes" id="UP000829291"/>
    </source>
</evidence>
<dbReference type="InterPro" id="IPR007110">
    <property type="entry name" value="Ig-like_dom"/>
</dbReference>
<dbReference type="InterPro" id="IPR013783">
    <property type="entry name" value="Ig-like_fold"/>
</dbReference>
<dbReference type="SUPFAM" id="SSF48726">
    <property type="entry name" value="Immunoglobulin"/>
    <property type="match status" value="2"/>
</dbReference>
<keyword evidence="3" id="KW-0899">Viral immunoevasion</keyword>
<proteinExistence type="predicted"/>
<dbReference type="GeneID" id="107220818"/>
<feature type="domain" description="Ig-like" evidence="13">
    <location>
        <begin position="151"/>
        <end position="250"/>
    </location>
</feature>
<keyword evidence="3" id="KW-1114">Inhibition of host interferon signaling pathway by virus</keyword>
<evidence type="ECO:0000259" key="13">
    <source>
        <dbReference type="PROSITE" id="PS50835"/>
    </source>
</evidence>
<keyword evidence="7" id="KW-0393">Immunoglobulin domain</keyword>
<feature type="signal peptide" evidence="12">
    <location>
        <begin position="1"/>
        <end position="25"/>
    </location>
</feature>
<dbReference type="InterPro" id="IPR003599">
    <property type="entry name" value="Ig_sub"/>
</dbReference>
<evidence type="ECO:0000256" key="8">
    <source>
        <dbReference type="ARBA" id="ARBA00038761"/>
    </source>
</evidence>
<dbReference type="InterPro" id="IPR015621">
    <property type="entry name" value="IL-1_rcpt_fam"/>
</dbReference>
<organism evidence="14 16">
    <name type="scientific">Neodiprion lecontei</name>
    <name type="common">Redheaded pine sawfly</name>
    <dbReference type="NCBI Taxonomy" id="441921"/>
    <lineage>
        <taxon>Eukaryota</taxon>
        <taxon>Metazoa</taxon>
        <taxon>Ecdysozoa</taxon>
        <taxon>Arthropoda</taxon>
        <taxon>Hexapoda</taxon>
        <taxon>Insecta</taxon>
        <taxon>Pterygota</taxon>
        <taxon>Neoptera</taxon>
        <taxon>Endopterygota</taxon>
        <taxon>Hymenoptera</taxon>
        <taxon>Tenthredinoidea</taxon>
        <taxon>Diprionidae</taxon>
        <taxon>Diprioninae</taxon>
        <taxon>Neodiprion</taxon>
    </lineage>
</organism>
<evidence type="ECO:0000313" key="15">
    <source>
        <dbReference type="RefSeq" id="XP_046596342.1"/>
    </source>
</evidence>
<keyword evidence="11" id="KW-0812">Transmembrane</keyword>
<evidence type="ECO:0000256" key="5">
    <source>
        <dbReference type="ARBA" id="ARBA00023180"/>
    </source>
</evidence>
<protein>
    <recommendedName>
        <fullName evidence="9">Soluble interferon alpha/beta receptor OPG204</fullName>
    </recommendedName>
</protein>
<name>A0ABM3G7V4_NEOLC</name>
<keyword evidence="11" id="KW-0472">Membrane</keyword>
<evidence type="ECO:0000256" key="12">
    <source>
        <dbReference type="SAM" id="SignalP"/>
    </source>
</evidence>
<keyword evidence="15 16" id="KW-0675">Receptor</keyword>
<dbReference type="SUPFAM" id="SSF52200">
    <property type="entry name" value="Toll/Interleukin receptor TIR domain"/>
    <property type="match status" value="1"/>
</dbReference>
<accession>A0ABM3G7V4</accession>
<evidence type="ECO:0000256" key="10">
    <source>
        <dbReference type="ARBA" id="ARBA00045444"/>
    </source>
</evidence>
<dbReference type="SMART" id="SM00409">
    <property type="entry name" value="IG"/>
    <property type="match status" value="2"/>
</dbReference>
<dbReference type="RefSeq" id="XP_046596342.1">
    <property type="nucleotide sequence ID" value="XM_046740386.1"/>
</dbReference>
<keyword evidence="5" id="KW-0325">Glycoprotein</keyword>
<dbReference type="Proteomes" id="UP000829291">
    <property type="component" value="Chromosome 5"/>
</dbReference>
<gene>
    <name evidence="15 16" type="primary">LOC107220818</name>
</gene>
<keyword evidence="14" id="KW-1185">Reference proteome</keyword>
<dbReference type="PANTHER" id="PTHR11890">
    <property type="entry name" value="INTERLEUKIN-1 RECEPTOR FAMILY MEMBER"/>
    <property type="match status" value="1"/>
</dbReference>
<comment type="subunit">
    <text evidence="8">Interacts with host IFNA1.</text>
</comment>
<keyword evidence="4" id="KW-1015">Disulfide bond</keyword>
<keyword evidence="2" id="KW-1090">Inhibition of host innate immune response by virus</keyword>
<sequence length="503" mass="56579">MRETSSHVLIAICITVSAWTSWALAEESRDVVLMDYCSVNNFEGLPVGLGFTKEVVHVEYAKLGAFKAIHCCLRGYRSIEWYKGNIPYPWKGDDSHFILYPESKNQTIYTKNLRQSDAGSYSCLALNDTTTLNEEIALKVIDEDTPYTGEPLLTHQPRTQFAPLGVPTRLFCEAYVGHTHLPDVRNSVLWSRSFCNVTIPTDGRIYQHKITRENNQIVGSYLVIKDVRAEDYGEYKCEVSNSIDQLIVITASVLPEEVPIRGMQVGSWRKVVLLVALVMICTLSLGAFYIRCWLPVTLFFRDRFSPLEENDGRDCDALVCYHEMDASLAIGVIIPTLESRYCYKCASLELSQITRNWSLEIGPKSKTARRVIVIVSPAAVQGSTWNDATLRTVFCQLASLHLPLNRVIVVALKDLPISLTAPKLASSRHVYEEGAGIGRVKTLRWCDKDETTGFVKFWCRLRLCLPPIRPGARKTQQSVALIVQMKSGAQTTTRSRESLEVLV</sequence>
<dbReference type="Gene3D" id="2.60.40.10">
    <property type="entry name" value="Immunoglobulins"/>
    <property type="match status" value="2"/>
</dbReference>
<dbReference type="PROSITE" id="PS50835">
    <property type="entry name" value="IG_LIKE"/>
    <property type="match status" value="2"/>
</dbReference>
<evidence type="ECO:0000256" key="2">
    <source>
        <dbReference type="ARBA" id="ARBA00022632"/>
    </source>
</evidence>
<dbReference type="RefSeq" id="XP_046596343.1">
    <property type="nucleotide sequence ID" value="XM_046740387.1"/>
</dbReference>
<evidence type="ECO:0000256" key="11">
    <source>
        <dbReference type="SAM" id="Phobius"/>
    </source>
</evidence>
<evidence type="ECO:0000256" key="7">
    <source>
        <dbReference type="ARBA" id="ARBA00023319"/>
    </source>
</evidence>
<dbReference type="InterPro" id="IPR036179">
    <property type="entry name" value="Ig-like_dom_sf"/>
</dbReference>
<dbReference type="CDD" id="cd00096">
    <property type="entry name" value="Ig"/>
    <property type="match status" value="1"/>
</dbReference>
<dbReference type="PANTHER" id="PTHR11890:SF44">
    <property type="entry name" value="X-LINKED INTERLEUKIN-1 RECEPTOR ACCESSORY PROTEIN-LIKE 2"/>
    <property type="match status" value="1"/>
</dbReference>
<dbReference type="Gene3D" id="3.40.50.10140">
    <property type="entry name" value="Toll/interleukin-1 receptor homology (TIR) domain"/>
    <property type="match status" value="1"/>
</dbReference>
<keyword evidence="6" id="KW-0922">Interferon antiviral system evasion</keyword>